<dbReference type="EMBL" id="JAUCMV010000001">
    <property type="protein sequence ID" value="KAK0422931.1"/>
    <property type="molecule type" value="Genomic_DNA"/>
</dbReference>
<dbReference type="SUPFAM" id="SSF46988">
    <property type="entry name" value="Tubulin chaperone cofactor A"/>
    <property type="match status" value="1"/>
</dbReference>
<keyword evidence="6" id="KW-0963">Cytoplasm</keyword>
<dbReference type="Gene3D" id="1.20.58.90">
    <property type="match status" value="1"/>
</dbReference>
<dbReference type="AlphaFoldDB" id="A0AA39IEI2"/>
<evidence type="ECO:0000256" key="3">
    <source>
        <dbReference type="ARBA" id="ARBA00015002"/>
    </source>
</evidence>
<reference evidence="9" key="1">
    <citation type="submission" date="2023-06" db="EMBL/GenBank/DDBJ databases">
        <title>Genomic analysis of the entomopathogenic nematode Steinernema hermaphroditum.</title>
        <authorList>
            <person name="Schwarz E.M."/>
            <person name="Heppert J.K."/>
            <person name="Baniya A."/>
            <person name="Schwartz H.T."/>
            <person name="Tan C.-H."/>
            <person name="Antoshechkin I."/>
            <person name="Sternberg P.W."/>
            <person name="Goodrich-Blair H."/>
            <person name="Dillman A.R."/>
        </authorList>
    </citation>
    <scope>NUCLEOTIDE SEQUENCE</scope>
    <source>
        <strain evidence="9">PS9179</strain>
        <tissue evidence="9">Whole animal</tissue>
    </source>
</reference>
<gene>
    <name evidence="9" type="ORF">QR680_007876</name>
</gene>
<evidence type="ECO:0000256" key="2">
    <source>
        <dbReference type="ARBA" id="ARBA00006806"/>
    </source>
</evidence>
<keyword evidence="6" id="KW-0206">Cytoskeleton</keyword>
<evidence type="ECO:0000256" key="5">
    <source>
        <dbReference type="ARBA" id="ARBA00026055"/>
    </source>
</evidence>
<dbReference type="GO" id="GO:0007021">
    <property type="term" value="P:tubulin complex assembly"/>
    <property type="evidence" value="ECO:0007669"/>
    <property type="project" value="UniProtKB-UniRule"/>
</dbReference>
<sequence length="115" mass="12849">MVVDANAKIVRELKIKTGIVKRLIKEAAYYEKESVQQAEKADKMEQEAVTEDEKYNAKKMAEVAQESKQMIGDSKHRMEKAAQELVKLLADNAAELESAAELVEEARQQVQAAGL</sequence>
<dbReference type="InterPro" id="IPR004226">
    <property type="entry name" value="TBCA"/>
</dbReference>
<keyword evidence="6" id="KW-0493">Microtubule</keyword>
<dbReference type="Proteomes" id="UP001175271">
    <property type="component" value="Unassembled WGS sequence"/>
</dbReference>
<dbReference type="PANTHER" id="PTHR21500">
    <property type="entry name" value="TUBULIN-SPECIFIC CHAPERONE A"/>
    <property type="match status" value="1"/>
</dbReference>
<keyword evidence="4 6" id="KW-0143">Chaperone</keyword>
<dbReference type="GO" id="GO:0005874">
    <property type="term" value="C:microtubule"/>
    <property type="evidence" value="ECO:0007669"/>
    <property type="project" value="UniProtKB-KW"/>
</dbReference>
<comment type="similarity">
    <text evidence="2 6">Belongs to the TBCA family.</text>
</comment>
<feature type="coiled-coil region" evidence="7">
    <location>
        <begin position="79"/>
        <end position="113"/>
    </location>
</feature>
<evidence type="ECO:0000256" key="1">
    <source>
        <dbReference type="ARBA" id="ARBA00003046"/>
    </source>
</evidence>
<evidence type="ECO:0000313" key="9">
    <source>
        <dbReference type="EMBL" id="KAK0422931.1"/>
    </source>
</evidence>
<keyword evidence="7" id="KW-0175">Coiled coil</keyword>
<evidence type="ECO:0000313" key="10">
    <source>
        <dbReference type="Proteomes" id="UP001175271"/>
    </source>
</evidence>
<keyword evidence="10" id="KW-1185">Reference proteome</keyword>
<comment type="subcellular location">
    <subcellularLocation>
        <location evidence="6">Cytoplasm</location>
        <location evidence="6">Cytoskeleton</location>
    </subcellularLocation>
</comment>
<comment type="subunit">
    <text evidence="5 6">Supercomplex made of cofactors A to E. Cofactors A and D function by capturing and stabilizing tubulin in a quasi-native conformation. Cofactor E binds to the cofactor D-tubulin complex; interaction with cofactor C then causes the release of tubulin polypeptides that are committed to the native state.</text>
</comment>
<evidence type="ECO:0000256" key="8">
    <source>
        <dbReference type="SAM" id="MobiDB-lite"/>
    </source>
</evidence>
<protein>
    <recommendedName>
        <fullName evidence="3 6">Tubulin-specific chaperone A</fullName>
    </recommendedName>
</protein>
<evidence type="ECO:0000256" key="4">
    <source>
        <dbReference type="ARBA" id="ARBA00023186"/>
    </source>
</evidence>
<comment type="caution">
    <text evidence="9">The sequence shown here is derived from an EMBL/GenBank/DDBJ whole genome shotgun (WGS) entry which is preliminary data.</text>
</comment>
<dbReference type="GO" id="GO:0007023">
    <property type="term" value="P:post-chaperonin tubulin folding pathway"/>
    <property type="evidence" value="ECO:0007669"/>
    <property type="project" value="UniProtKB-UniRule"/>
</dbReference>
<evidence type="ECO:0000256" key="7">
    <source>
        <dbReference type="SAM" id="Coils"/>
    </source>
</evidence>
<feature type="region of interest" description="Disordered" evidence="8">
    <location>
        <begin position="35"/>
        <end position="55"/>
    </location>
</feature>
<dbReference type="GO" id="GO:0048487">
    <property type="term" value="F:beta-tubulin binding"/>
    <property type="evidence" value="ECO:0007669"/>
    <property type="project" value="InterPro"/>
</dbReference>
<evidence type="ECO:0000256" key="6">
    <source>
        <dbReference type="RuleBase" id="RU364030"/>
    </source>
</evidence>
<dbReference type="PANTHER" id="PTHR21500:SF0">
    <property type="entry name" value="TUBULIN-SPECIFIC CHAPERONE A"/>
    <property type="match status" value="1"/>
</dbReference>
<organism evidence="9 10">
    <name type="scientific">Steinernema hermaphroditum</name>
    <dbReference type="NCBI Taxonomy" id="289476"/>
    <lineage>
        <taxon>Eukaryota</taxon>
        <taxon>Metazoa</taxon>
        <taxon>Ecdysozoa</taxon>
        <taxon>Nematoda</taxon>
        <taxon>Chromadorea</taxon>
        <taxon>Rhabditida</taxon>
        <taxon>Tylenchina</taxon>
        <taxon>Panagrolaimomorpha</taxon>
        <taxon>Strongyloidoidea</taxon>
        <taxon>Steinernematidae</taxon>
        <taxon>Steinernema</taxon>
    </lineage>
</organism>
<accession>A0AA39IEI2</accession>
<dbReference type="GO" id="GO:0005829">
    <property type="term" value="C:cytosol"/>
    <property type="evidence" value="ECO:0007669"/>
    <property type="project" value="TreeGrafter"/>
</dbReference>
<name>A0AA39IEI2_9BILA</name>
<dbReference type="Pfam" id="PF02970">
    <property type="entry name" value="TBCA"/>
    <property type="match status" value="1"/>
</dbReference>
<dbReference type="InterPro" id="IPR036126">
    <property type="entry name" value="TBCA_sf"/>
</dbReference>
<proteinExistence type="inferred from homology"/>
<comment type="function">
    <text evidence="1">Tubulin-folding protein; involved in the early step of the tubulin folding pathway.</text>
</comment>